<organism evidence="4 5">
    <name type="scientific">Jeongeupia naejangsanensis</name>
    <dbReference type="NCBI Taxonomy" id="613195"/>
    <lineage>
        <taxon>Bacteria</taxon>
        <taxon>Pseudomonadati</taxon>
        <taxon>Pseudomonadota</taxon>
        <taxon>Betaproteobacteria</taxon>
        <taxon>Neisseriales</taxon>
        <taxon>Chitinibacteraceae</taxon>
        <taxon>Jeongeupia</taxon>
    </lineage>
</organism>
<dbReference type="InterPro" id="IPR017439">
    <property type="entry name" value="Amidohydrolase"/>
</dbReference>
<dbReference type="SUPFAM" id="SSF53187">
    <property type="entry name" value="Zn-dependent exopeptidases"/>
    <property type="match status" value="1"/>
</dbReference>
<dbReference type="RefSeq" id="WP_203536272.1">
    <property type="nucleotide sequence ID" value="NZ_JAESND010000001.1"/>
</dbReference>
<dbReference type="PANTHER" id="PTHR11014">
    <property type="entry name" value="PEPTIDASE M20 FAMILY MEMBER"/>
    <property type="match status" value="1"/>
</dbReference>
<gene>
    <name evidence="4" type="ORF">JMJ54_01990</name>
</gene>
<accession>A0ABS2BG51</accession>
<dbReference type="PANTHER" id="PTHR11014:SF63">
    <property type="entry name" value="METALLOPEPTIDASE, PUTATIVE (AFU_ORTHOLOGUE AFUA_6G09600)-RELATED"/>
    <property type="match status" value="1"/>
</dbReference>
<dbReference type="NCBIfam" id="TIGR01891">
    <property type="entry name" value="amidohydrolases"/>
    <property type="match status" value="1"/>
</dbReference>
<evidence type="ECO:0000256" key="2">
    <source>
        <dbReference type="SAM" id="SignalP"/>
    </source>
</evidence>
<feature type="chain" id="PRO_5045322988" evidence="2">
    <location>
        <begin position="17"/>
        <end position="428"/>
    </location>
</feature>
<keyword evidence="5" id="KW-1185">Reference proteome</keyword>
<evidence type="ECO:0000313" key="4">
    <source>
        <dbReference type="EMBL" id="MBM3114588.1"/>
    </source>
</evidence>
<dbReference type="PIRSF" id="PIRSF005962">
    <property type="entry name" value="Pept_M20D_amidohydro"/>
    <property type="match status" value="1"/>
</dbReference>
<proteinExistence type="predicted"/>
<sequence length="428" mass="44533">MKILLLALALAGAAHAGPWSALDADIERIDPQVVAWRHDIHRHPELGNREFRTAALVADALRPLGYEVRTGVAGTGVIAVLRGDHPGPTVALRAELDALPVTEPAGLPFASTARSTWNGRDVGVMHACGHDAHVAMALGVATLLAQRRTQLHGTVKLVFQPAEEGPPDGEEGGAALMIKQGVLADPKPDVFFGLHVGPGPSGSVSLSRDRVTAGSDTFVTRIIGRQTHAAFPWAGIDPVTLAAQVVLAWQTIPSRQSDLQAQAAPVISVGRIDGGVRHNIIPDAVTLEGTVRTVSPAQREAVLARLQQTAGSIAASAGGRAETRITEGYPSGHNDPALVDRYLPVLRTLAPDGRVTLGAGSYAADDFAYFSRAVPALFVGLGVTPPGIAADRAAPNHSPDFVVDDAALRVGVRVLAGLMLDTLGSGGE</sequence>
<name>A0ABS2BG51_9NEIS</name>
<reference evidence="4 5" key="1">
    <citation type="submission" date="2021-01" db="EMBL/GenBank/DDBJ databases">
        <title>Draft Genome Sequence and Polyhydroxyalkanoate Biosynthetic Potential of Jeongeupia naejangsanensis Type Strain DSM 24253.</title>
        <authorList>
            <person name="Turrini P."/>
            <person name="Artuso I."/>
            <person name="Lugli G.A."/>
            <person name="Frangipani E."/>
            <person name="Ventura M."/>
            <person name="Visca P."/>
        </authorList>
    </citation>
    <scope>NUCLEOTIDE SEQUENCE [LARGE SCALE GENOMIC DNA]</scope>
    <source>
        <strain evidence="4 5">DSM 24253</strain>
    </source>
</reference>
<dbReference type="InterPro" id="IPR011650">
    <property type="entry name" value="Peptidase_M20_dimer"/>
</dbReference>
<dbReference type="EMBL" id="JAESND010000001">
    <property type="protein sequence ID" value="MBM3114588.1"/>
    <property type="molecule type" value="Genomic_DNA"/>
</dbReference>
<keyword evidence="2" id="KW-0732">Signal</keyword>
<dbReference type="Pfam" id="PF07687">
    <property type="entry name" value="M20_dimer"/>
    <property type="match status" value="1"/>
</dbReference>
<protein>
    <submittedName>
        <fullName evidence="4">Amidohydrolase</fullName>
    </submittedName>
</protein>
<dbReference type="Gene3D" id="3.30.70.360">
    <property type="match status" value="1"/>
</dbReference>
<dbReference type="SUPFAM" id="SSF55031">
    <property type="entry name" value="Bacterial exopeptidase dimerisation domain"/>
    <property type="match status" value="1"/>
</dbReference>
<comment type="caution">
    <text evidence="4">The sequence shown here is derived from an EMBL/GenBank/DDBJ whole genome shotgun (WGS) entry which is preliminary data.</text>
</comment>
<keyword evidence="1" id="KW-0378">Hydrolase</keyword>
<evidence type="ECO:0000259" key="3">
    <source>
        <dbReference type="Pfam" id="PF07687"/>
    </source>
</evidence>
<feature type="domain" description="Peptidase M20 dimerisation" evidence="3">
    <location>
        <begin position="214"/>
        <end position="313"/>
    </location>
</feature>
<dbReference type="InterPro" id="IPR036264">
    <property type="entry name" value="Bact_exopeptidase_dim_dom"/>
</dbReference>
<feature type="signal peptide" evidence="2">
    <location>
        <begin position="1"/>
        <end position="16"/>
    </location>
</feature>
<dbReference type="Proteomes" id="UP000809431">
    <property type="component" value="Unassembled WGS sequence"/>
</dbReference>
<evidence type="ECO:0000256" key="1">
    <source>
        <dbReference type="ARBA" id="ARBA00022801"/>
    </source>
</evidence>
<dbReference type="Gene3D" id="3.40.630.10">
    <property type="entry name" value="Zn peptidases"/>
    <property type="match status" value="1"/>
</dbReference>
<dbReference type="InterPro" id="IPR002933">
    <property type="entry name" value="Peptidase_M20"/>
</dbReference>
<evidence type="ECO:0000313" key="5">
    <source>
        <dbReference type="Proteomes" id="UP000809431"/>
    </source>
</evidence>
<dbReference type="Pfam" id="PF01546">
    <property type="entry name" value="Peptidase_M20"/>
    <property type="match status" value="1"/>
</dbReference>